<feature type="transmembrane region" description="Helical" evidence="4">
    <location>
        <begin position="14"/>
        <end position="34"/>
    </location>
</feature>
<dbReference type="Gene3D" id="3.40.50.720">
    <property type="entry name" value="NAD(P)-binding Rossmann-like Domain"/>
    <property type="match status" value="1"/>
</dbReference>
<evidence type="ECO:0000313" key="5">
    <source>
        <dbReference type="EMBL" id="CAH0388412.1"/>
    </source>
</evidence>
<accession>A0A9P0F4B9</accession>
<comment type="similarity">
    <text evidence="1 3">Belongs to the short-chain dehydrogenases/reductases (SDR) family.</text>
</comment>
<dbReference type="EMBL" id="OU963865">
    <property type="protein sequence ID" value="CAH0388412.1"/>
    <property type="molecule type" value="Genomic_DNA"/>
</dbReference>
<dbReference type="Proteomes" id="UP001152759">
    <property type="component" value="Chromosome 4"/>
</dbReference>
<dbReference type="AlphaFoldDB" id="A0A9P0F4B9"/>
<reference evidence="5" key="1">
    <citation type="submission" date="2021-12" db="EMBL/GenBank/DDBJ databases">
        <authorList>
            <person name="King R."/>
        </authorList>
    </citation>
    <scope>NUCLEOTIDE SEQUENCE</scope>
</reference>
<dbReference type="InterPro" id="IPR020904">
    <property type="entry name" value="Sc_DH/Rdtase_CS"/>
</dbReference>
<keyword evidence="4" id="KW-0812">Transmembrane</keyword>
<protein>
    <submittedName>
        <fullName evidence="5">Uncharacterized protein</fullName>
    </submittedName>
</protein>
<dbReference type="PANTHER" id="PTHR24322">
    <property type="entry name" value="PKSB"/>
    <property type="match status" value="1"/>
</dbReference>
<evidence type="ECO:0000313" key="6">
    <source>
        <dbReference type="Proteomes" id="UP001152759"/>
    </source>
</evidence>
<dbReference type="InterPro" id="IPR002347">
    <property type="entry name" value="SDR_fam"/>
</dbReference>
<keyword evidence="4" id="KW-1133">Transmembrane helix</keyword>
<evidence type="ECO:0000256" key="2">
    <source>
        <dbReference type="ARBA" id="ARBA00023002"/>
    </source>
</evidence>
<dbReference type="PANTHER" id="PTHR24322:SF736">
    <property type="entry name" value="RETINOL DEHYDROGENASE 10"/>
    <property type="match status" value="1"/>
</dbReference>
<dbReference type="SUPFAM" id="SSF51735">
    <property type="entry name" value="NAD(P)-binding Rossmann-fold domains"/>
    <property type="match status" value="1"/>
</dbReference>
<keyword evidence="6" id="KW-1185">Reference proteome</keyword>
<evidence type="ECO:0000256" key="1">
    <source>
        <dbReference type="ARBA" id="ARBA00006484"/>
    </source>
</evidence>
<organism evidence="5 6">
    <name type="scientific">Bemisia tabaci</name>
    <name type="common">Sweetpotato whitefly</name>
    <name type="synonym">Aleurodes tabaci</name>
    <dbReference type="NCBI Taxonomy" id="7038"/>
    <lineage>
        <taxon>Eukaryota</taxon>
        <taxon>Metazoa</taxon>
        <taxon>Ecdysozoa</taxon>
        <taxon>Arthropoda</taxon>
        <taxon>Hexapoda</taxon>
        <taxon>Insecta</taxon>
        <taxon>Pterygota</taxon>
        <taxon>Neoptera</taxon>
        <taxon>Paraneoptera</taxon>
        <taxon>Hemiptera</taxon>
        <taxon>Sternorrhyncha</taxon>
        <taxon>Aleyrodoidea</taxon>
        <taxon>Aleyrodidae</taxon>
        <taxon>Aleyrodinae</taxon>
        <taxon>Bemisia</taxon>
    </lineage>
</organism>
<proteinExistence type="inferred from homology"/>
<dbReference type="PRINTS" id="PR00080">
    <property type="entry name" value="SDRFAMILY"/>
</dbReference>
<dbReference type="GO" id="GO:0016616">
    <property type="term" value="F:oxidoreductase activity, acting on the CH-OH group of donors, NAD or NADP as acceptor"/>
    <property type="evidence" value="ECO:0007669"/>
    <property type="project" value="TreeGrafter"/>
</dbReference>
<dbReference type="Pfam" id="PF00106">
    <property type="entry name" value="adh_short"/>
    <property type="match status" value="1"/>
</dbReference>
<dbReference type="InterPro" id="IPR036291">
    <property type="entry name" value="NAD(P)-bd_dom_sf"/>
</dbReference>
<name>A0A9P0F4B9_BEMTA</name>
<keyword evidence="2" id="KW-0560">Oxidoreductase</keyword>
<dbReference type="PRINTS" id="PR00081">
    <property type="entry name" value="GDHRDH"/>
</dbReference>
<keyword evidence="4" id="KW-0472">Membrane</keyword>
<evidence type="ECO:0000256" key="3">
    <source>
        <dbReference type="RuleBase" id="RU000363"/>
    </source>
</evidence>
<gene>
    <name evidence="5" type="ORF">BEMITA_LOCUS7326</name>
</gene>
<sequence length="337" mass="38149">MSKQQRLPRDFTKLIFQSIWFLTAMIPMILWALIKKMLPSNKKSLKNEVILITGAGNGLGRELAERLAPTGCRLALVDINEAAVNEVADRINREHPKTAKAYATNLGVGAEIAALARRVLADFERVDILVNNAGIVIAGPRVWELEDREIDGIFQVNAISHFKMIREFLPGMLERNHGQVVAISSLASLTSVERTGPYTASKWAVTGMMHSLRDDLRDIPNNKVVVTNVCPYYIYSGTGISTSNNWDLRIPPISVEEAAEATINGIVTNKFEFTIPEHHYFWTLLLKLLPLSVRDWFYTIYYCRTSNVTEEQRTGWNSYKIIDRMANRLAEQQKELI</sequence>
<dbReference type="KEGG" id="btab:109035415"/>
<evidence type="ECO:0000256" key="4">
    <source>
        <dbReference type="SAM" id="Phobius"/>
    </source>
</evidence>
<dbReference type="PROSITE" id="PS00061">
    <property type="entry name" value="ADH_SHORT"/>
    <property type="match status" value="1"/>
</dbReference>